<dbReference type="PANTHER" id="PTHR35394:SF5">
    <property type="entry name" value="DUF3176 DOMAIN-CONTAINING PROTEIN"/>
    <property type="match status" value="1"/>
</dbReference>
<evidence type="ECO:0000313" key="3">
    <source>
        <dbReference type="Proteomes" id="UP000799770"/>
    </source>
</evidence>
<dbReference type="Proteomes" id="UP000799770">
    <property type="component" value="Unassembled WGS sequence"/>
</dbReference>
<reference evidence="2" key="1">
    <citation type="journal article" date="2020" name="Stud. Mycol.">
        <title>101 Dothideomycetes genomes: a test case for predicting lifestyles and emergence of pathogens.</title>
        <authorList>
            <person name="Haridas S."/>
            <person name="Albert R."/>
            <person name="Binder M."/>
            <person name="Bloem J."/>
            <person name="Labutti K."/>
            <person name="Salamov A."/>
            <person name="Andreopoulos B."/>
            <person name="Baker S."/>
            <person name="Barry K."/>
            <person name="Bills G."/>
            <person name="Bluhm B."/>
            <person name="Cannon C."/>
            <person name="Castanera R."/>
            <person name="Culley D."/>
            <person name="Daum C."/>
            <person name="Ezra D."/>
            <person name="Gonzalez J."/>
            <person name="Henrissat B."/>
            <person name="Kuo A."/>
            <person name="Liang C."/>
            <person name="Lipzen A."/>
            <person name="Lutzoni F."/>
            <person name="Magnuson J."/>
            <person name="Mondo S."/>
            <person name="Nolan M."/>
            <person name="Ohm R."/>
            <person name="Pangilinan J."/>
            <person name="Park H.-J."/>
            <person name="Ramirez L."/>
            <person name="Alfaro M."/>
            <person name="Sun H."/>
            <person name="Tritt A."/>
            <person name="Yoshinaga Y."/>
            <person name="Zwiers L.-H."/>
            <person name="Turgeon B."/>
            <person name="Goodwin S."/>
            <person name="Spatafora J."/>
            <person name="Crous P."/>
            <person name="Grigoriev I."/>
        </authorList>
    </citation>
    <scope>NUCLEOTIDE SEQUENCE</scope>
    <source>
        <strain evidence="2">CBS 627.86</strain>
    </source>
</reference>
<protein>
    <submittedName>
        <fullName evidence="2">Uncharacterized protein</fullName>
    </submittedName>
</protein>
<evidence type="ECO:0000313" key="2">
    <source>
        <dbReference type="EMBL" id="KAF2110118.1"/>
    </source>
</evidence>
<proteinExistence type="predicted"/>
<name>A0A6A5YVK5_9PLEO</name>
<dbReference type="PANTHER" id="PTHR35394">
    <property type="entry name" value="DUF3176 DOMAIN-CONTAINING PROTEIN"/>
    <property type="match status" value="1"/>
</dbReference>
<evidence type="ECO:0000256" key="1">
    <source>
        <dbReference type="SAM" id="Phobius"/>
    </source>
</evidence>
<accession>A0A6A5YVK5</accession>
<dbReference type="AlphaFoldDB" id="A0A6A5YVK5"/>
<organism evidence="2 3">
    <name type="scientific">Lophiotrema nucula</name>
    <dbReference type="NCBI Taxonomy" id="690887"/>
    <lineage>
        <taxon>Eukaryota</taxon>
        <taxon>Fungi</taxon>
        <taxon>Dikarya</taxon>
        <taxon>Ascomycota</taxon>
        <taxon>Pezizomycotina</taxon>
        <taxon>Dothideomycetes</taxon>
        <taxon>Pleosporomycetidae</taxon>
        <taxon>Pleosporales</taxon>
        <taxon>Lophiotremataceae</taxon>
        <taxon>Lophiotrema</taxon>
    </lineage>
</organism>
<dbReference type="EMBL" id="ML977339">
    <property type="protein sequence ID" value="KAF2110118.1"/>
    <property type="molecule type" value="Genomic_DNA"/>
</dbReference>
<keyword evidence="1" id="KW-0472">Membrane</keyword>
<keyword evidence="1" id="KW-1133">Transmembrane helix</keyword>
<sequence>MRIANGTSSTTAGVTWQRQPFITVEFYWFSLPAALWLMAMFFFFATVIVSRRSDLPIWKSSPLVLLHAKDGRNKMASFVDVDRQAKSTSVELRHKGDGWCLRETTWTGLGQIHGDSESYRM</sequence>
<keyword evidence="1" id="KW-0812">Transmembrane</keyword>
<gene>
    <name evidence="2" type="ORF">BDV96DRAFT_584389</name>
</gene>
<keyword evidence="3" id="KW-1185">Reference proteome</keyword>
<dbReference type="OrthoDB" id="5242705at2759"/>
<feature type="transmembrane region" description="Helical" evidence="1">
    <location>
        <begin position="26"/>
        <end position="49"/>
    </location>
</feature>